<dbReference type="Pfam" id="PF01510">
    <property type="entry name" value="Amidase_2"/>
    <property type="match status" value="1"/>
</dbReference>
<dbReference type="PROSITE" id="PS51390">
    <property type="entry name" value="WAP"/>
    <property type="match status" value="1"/>
</dbReference>
<reference evidence="6" key="1">
    <citation type="journal article" date="2019" name="Fish Shellfish Immunol.">
        <title>Identification of cells expressing two peptidoglycan recognition proteins in the gill of the vent mussel, Bathymodiolus septemdierum.</title>
        <authorList>
            <person name="Ikuta T."/>
            <person name="Tame A."/>
            <person name="Saito M."/>
            <person name="Aoki Y."/>
            <person name="Nagai Y."/>
            <person name="Sugimura M."/>
            <person name="Inoue K."/>
            <person name="Fujikura K."/>
            <person name="Ohishi K."/>
            <person name="Maruyama T."/>
            <person name="Yoshida T."/>
        </authorList>
    </citation>
    <scope>NUCLEOTIDE SEQUENCE</scope>
</reference>
<feature type="compositionally biased region" description="Polar residues" evidence="3">
    <location>
        <begin position="14"/>
        <end position="28"/>
    </location>
</feature>
<dbReference type="GO" id="GO:0030414">
    <property type="term" value="F:peptidase inhibitor activity"/>
    <property type="evidence" value="ECO:0007669"/>
    <property type="project" value="InterPro"/>
</dbReference>
<dbReference type="GO" id="GO:0002376">
    <property type="term" value="P:immune system process"/>
    <property type="evidence" value="ECO:0007669"/>
    <property type="project" value="UniProtKB-KW"/>
</dbReference>
<dbReference type="SUPFAM" id="SSF55846">
    <property type="entry name" value="N-acetylmuramoyl-L-alanine amidase-like"/>
    <property type="match status" value="1"/>
</dbReference>
<dbReference type="FunFam" id="3.40.80.10:FF:000001">
    <property type="entry name" value="Peptidoglycan recognition protein 1"/>
    <property type="match status" value="1"/>
</dbReference>
<dbReference type="SMART" id="SM00644">
    <property type="entry name" value="Ami_2"/>
    <property type="match status" value="1"/>
</dbReference>
<dbReference type="InterPro" id="IPR006619">
    <property type="entry name" value="PGRP_domain_met/bac"/>
</dbReference>
<dbReference type="Gene3D" id="3.40.80.10">
    <property type="entry name" value="Peptidoglycan recognition protein-like"/>
    <property type="match status" value="1"/>
</dbReference>
<evidence type="ECO:0000259" key="5">
    <source>
        <dbReference type="PROSITE" id="PS51390"/>
    </source>
</evidence>
<dbReference type="Pfam" id="PF00095">
    <property type="entry name" value="WAP"/>
    <property type="match status" value="1"/>
</dbReference>
<evidence type="ECO:0000256" key="3">
    <source>
        <dbReference type="SAM" id="MobiDB-lite"/>
    </source>
</evidence>
<dbReference type="Gene3D" id="4.10.75.10">
    <property type="entry name" value="Elafin-like"/>
    <property type="match status" value="1"/>
</dbReference>
<dbReference type="PANTHER" id="PTHR11022:SF41">
    <property type="entry name" value="PEPTIDOGLYCAN-RECOGNITION PROTEIN LC-RELATED"/>
    <property type="match status" value="1"/>
</dbReference>
<proteinExistence type="evidence at transcript level"/>
<dbReference type="GO" id="GO:0005576">
    <property type="term" value="C:extracellular region"/>
    <property type="evidence" value="ECO:0007669"/>
    <property type="project" value="InterPro"/>
</dbReference>
<dbReference type="InterPro" id="IPR002502">
    <property type="entry name" value="Amidase_domain"/>
</dbReference>
<sequence>MSISYRLDTDRGASGTQCYDNPSSTNNEAQVVGYKKNGRKSSVSSTERPARQTKTRFCIFFFVLLVVIICIVLIVKITQIDHDAKPKSGKCPPLPKDVGVCIASCSIDKDCSLDQKCCSNGCGHTCKQPFYGVMSCDKVTIVTRQEWGARDSVTINNMTTPVSFVFIHHTAMSFCHNQHDCSQEVKTIQNLHMDNNSWDDIGYNFLIGEDGRVYEARGWDRIGAHTYGWNDVAVAFSIMGDYTDRIPNDKALSALKNIINCGLNKGKITHNYKMYGHRDVRPTECPGDKLYELIETWDHFGHSKPVRPTKAP</sequence>
<feature type="domain" description="WAP" evidence="5">
    <location>
        <begin position="84"/>
        <end position="130"/>
    </location>
</feature>
<comment type="similarity">
    <text evidence="1">Belongs to the N-acetylmuramoyl-L-alanine amidase 2 family.</text>
</comment>
<keyword evidence="2" id="KW-0391">Immunity</keyword>
<dbReference type="CDD" id="cd00199">
    <property type="entry name" value="WAP"/>
    <property type="match status" value="1"/>
</dbReference>
<keyword evidence="4" id="KW-1133">Transmembrane helix</keyword>
<dbReference type="GO" id="GO:0008745">
    <property type="term" value="F:N-acetylmuramoyl-L-alanine amidase activity"/>
    <property type="evidence" value="ECO:0007669"/>
    <property type="project" value="InterPro"/>
</dbReference>
<organism evidence="6">
    <name type="scientific">Bathymodiolus septemdierum</name>
    <dbReference type="NCBI Taxonomy" id="220392"/>
    <lineage>
        <taxon>Eukaryota</taxon>
        <taxon>Metazoa</taxon>
        <taxon>Spiralia</taxon>
        <taxon>Lophotrochozoa</taxon>
        <taxon>Mollusca</taxon>
        <taxon>Bivalvia</taxon>
        <taxon>Autobranchia</taxon>
        <taxon>Pteriomorphia</taxon>
        <taxon>Mytilida</taxon>
        <taxon>Mytiloidea</taxon>
        <taxon>Mytilidae</taxon>
        <taxon>Bathymodiolinae</taxon>
        <taxon>Bathymodiolus</taxon>
    </lineage>
</organism>
<dbReference type="AlphaFoldDB" id="A0A5A4RGB2"/>
<protein>
    <submittedName>
        <fullName evidence="6">Peptidoglycan recognition protein</fullName>
    </submittedName>
</protein>
<dbReference type="PRINTS" id="PR00003">
    <property type="entry name" value="4DISULPHCORE"/>
</dbReference>
<gene>
    <name evidence="6" type="primary">BsPGRP-L</name>
</gene>
<dbReference type="SMART" id="SM00217">
    <property type="entry name" value="WAP"/>
    <property type="match status" value="1"/>
</dbReference>
<accession>A0A5A4RGB2</accession>
<feature type="region of interest" description="Disordered" evidence="3">
    <location>
        <begin position="1"/>
        <end position="28"/>
    </location>
</feature>
<evidence type="ECO:0000256" key="1">
    <source>
        <dbReference type="ARBA" id="ARBA00007553"/>
    </source>
</evidence>
<dbReference type="SMART" id="SM00701">
    <property type="entry name" value="PGRP"/>
    <property type="match status" value="1"/>
</dbReference>
<dbReference type="GO" id="GO:0008270">
    <property type="term" value="F:zinc ion binding"/>
    <property type="evidence" value="ECO:0007669"/>
    <property type="project" value="InterPro"/>
</dbReference>
<dbReference type="EMBL" id="LC467148">
    <property type="protein sequence ID" value="BBI93167.1"/>
    <property type="molecule type" value="mRNA"/>
</dbReference>
<keyword evidence="4" id="KW-0812">Transmembrane</keyword>
<name>A0A5A4RGB2_9BIVA</name>
<evidence type="ECO:0000256" key="2">
    <source>
        <dbReference type="ARBA" id="ARBA00022859"/>
    </source>
</evidence>
<keyword evidence="4" id="KW-0472">Membrane</keyword>
<feature type="transmembrane region" description="Helical" evidence="4">
    <location>
        <begin position="57"/>
        <end position="75"/>
    </location>
</feature>
<dbReference type="SUPFAM" id="SSF57256">
    <property type="entry name" value="Elafin-like"/>
    <property type="match status" value="1"/>
</dbReference>
<dbReference type="PANTHER" id="PTHR11022">
    <property type="entry name" value="PEPTIDOGLYCAN RECOGNITION PROTEIN"/>
    <property type="match status" value="1"/>
</dbReference>
<evidence type="ECO:0000313" key="6">
    <source>
        <dbReference type="EMBL" id="BBI93167.1"/>
    </source>
</evidence>
<dbReference type="InterPro" id="IPR036505">
    <property type="entry name" value="Amidase/PGRP_sf"/>
</dbReference>
<dbReference type="CDD" id="cd06583">
    <property type="entry name" value="PGRP"/>
    <property type="match status" value="1"/>
</dbReference>
<dbReference type="InterPro" id="IPR008197">
    <property type="entry name" value="WAP_dom"/>
</dbReference>
<dbReference type="InterPro" id="IPR036645">
    <property type="entry name" value="Elafin-like_sf"/>
</dbReference>
<dbReference type="InterPro" id="IPR015510">
    <property type="entry name" value="PGRP"/>
</dbReference>
<evidence type="ECO:0000256" key="4">
    <source>
        <dbReference type="SAM" id="Phobius"/>
    </source>
</evidence>
<dbReference type="GO" id="GO:0009253">
    <property type="term" value="P:peptidoglycan catabolic process"/>
    <property type="evidence" value="ECO:0007669"/>
    <property type="project" value="InterPro"/>
</dbReference>